<sequence>MDFACGTGLISRELAPYAKSIVGVDISPGMVDQYNTRVSNQGIPREEMHAVCADLQGTADELDGGKFDLVVVRPSTQIRAPTSLTPHVSTLIGDLSAIQCASSYHHFASINDVTRTLAFFLKPNGVLLVIDLLKSDDAETEDIFPDHPHHVVAHKGGFKEDDLRTAFQEAGLTAFMFNDAMSVKRGGHDLKLFIAKGTKIILAPGQIL</sequence>
<dbReference type="AlphaFoldDB" id="A0A0C9XGF5"/>
<dbReference type="Proteomes" id="UP000054477">
    <property type="component" value="Unassembled WGS sequence"/>
</dbReference>
<dbReference type="HOGENOM" id="CLU_037990_1_1_1"/>
<dbReference type="OrthoDB" id="3647at2759"/>
<protein>
    <recommendedName>
        <fullName evidence="3">Methyltransferase domain-containing protein</fullName>
    </recommendedName>
</protein>
<dbReference type="CDD" id="cd02440">
    <property type="entry name" value="AdoMet_MTases"/>
    <property type="match status" value="1"/>
</dbReference>
<evidence type="ECO:0000313" key="1">
    <source>
        <dbReference type="EMBL" id="KIK03971.1"/>
    </source>
</evidence>
<gene>
    <name evidence="1" type="ORF">K443DRAFT_131064</name>
</gene>
<reference evidence="1 2" key="1">
    <citation type="submission" date="2014-04" db="EMBL/GenBank/DDBJ databases">
        <authorList>
            <consortium name="DOE Joint Genome Institute"/>
            <person name="Kuo A."/>
            <person name="Kohler A."/>
            <person name="Nagy L.G."/>
            <person name="Floudas D."/>
            <person name="Copeland A."/>
            <person name="Barry K.W."/>
            <person name="Cichocki N."/>
            <person name="Veneault-Fourrey C."/>
            <person name="LaButti K."/>
            <person name="Lindquist E.A."/>
            <person name="Lipzen A."/>
            <person name="Lundell T."/>
            <person name="Morin E."/>
            <person name="Murat C."/>
            <person name="Sun H."/>
            <person name="Tunlid A."/>
            <person name="Henrissat B."/>
            <person name="Grigoriev I.V."/>
            <person name="Hibbett D.S."/>
            <person name="Martin F."/>
            <person name="Nordberg H.P."/>
            <person name="Cantor M.N."/>
            <person name="Hua S.X."/>
        </authorList>
    </citation>
    <scope>NUCLEOTIDE SEQUENCE [LARGE SCALE GENOMIC DNA]</scope>
    <source>
        <strain evidence="1 2">LaAM-08-1</strain>
    </source>
</reference>
<reference evidence="2" key="2">
    <citation type="submission" date="2015-01" db="EMBL/GenBank/DDBJ databases">
        <title>Evolutionary Origins and Diversification of the Mycorrhizal Mutualists.</title>
        <authorList>
            <consortium name="DOE Joint Genome Institute"/>
            <consortium name="Mycorrhizal Genomics Consortium"/>
            <person name="Kohler A."/>
            <person name="Kuo A."/>
            <person name="Nagy L.G."/>
            <person name="Floudas D."/>
            <person name="Copeland A."/>
            <person name="Barry K.W."/>
            <person name="Cichocki N."/>
            <person name="Veneault-Fourrey C."/>
            <person name="LaButti K."/>
            <person name="Lindquist E.A."/>
            <person name="Lipzen A."/>
            <person name="Lundell T."/>
            <person name="Morin E."/>
            <person name="Murat C."/>
            <person name="Riley R."/>
            <person name="Ohm R."/>
            <person name="Sun H."/>
            <person name="Tunlid A."/>
            <person name="Henrissat B."/>
            <person name="Grigoriev I.V."/>
            <person name="Hibbett D.S."/>
            <person name="Martin F."/>
        </authorList>
    </citation>
    <scope>NUCLEOTIDE SEQUENCE [LARGE SCALE GENOMIC DNA]</scope>
    <source>
        <strain evidence="2">LaAM-08-1</strain>
    </source>
</reference>
<dbReference type="EMBL" id="KN838574">
    <property type="protein sequence ID" value="KIK03971.1"/>
    <property type="molecule type" value="Genomic_DNA"/>
</dbReference>
<dbReference type="PANTHER" id="PTHR43861">
    <property type="entry name" value="TRANS-ACONITATE 2-METHYLTRANSFERASE-RELATED"/>
    <property type="match status" value="1"/>
</dbReference>
<keyword evidence="2" id="KW-1185">Reference proteome</keyword>
<evidence type="ECO:0008006" key="3">
    <source>
        <dbReference type="Google" id="ProtNLM"/>
    </source>
</evidence>
<accession>A0A0C9XGF5</accession>
<proteinExistence type="predicted"/>
<dbReference type="InterPro" id="IPR029063">
    <property type="entry name" value="SAM-dependent_MTases_sf"/>
</dbReference>
<dbReference type="Pfam" id="PF13489">
    <property type="entry name" value="Methyltransf_23"/>
    <property type="match status" value="1"/>
</dbReference>
<dbReference type="Gene3D" id="3.40.50.150">
    <property type="entry name" value="Vaccinia Virus protein VP39"/>
    <property type="match status" value="1"/>
</dbReference>
<name>A0A0C9XGF5_9AGAR</name>
<dbReference type="STRING" id="1095629.A0A0C9XGF5"/>
<dbReference type="SUPFAM" id="SSF53335">
    <property type="entry name" value="S-adenosyl-L-methionine-dependent methyltransferases"/>
    <property type="match status" value="1"/>
</dbReference>
<evidence type="ECO:0000313" key="2">
    <source>
        <dbReference type="Proteomes" id="UP000054477"/>
    </source>
</evidence>
<organism evidence="1 2">
    <name type="scientific">Laccaria amethystina LaAM-08-1</name>
    <dbReference type="NCBI Taxonomy" id="1095629"/>
    <lineage>
        <taxon>Eukaryota</taxon>
        <taxon>Fungi</taxon>
        <taxon>Dikarya</taxon>
        <taxon>Basidiomycota</taxon>
        <taxon>Agaricomycotina</taxon>
        <taxon>Agaricomycetes</taxon>
        <taxon>Agaricomycetidae</taxon>
        <taxon>Agaricales</taxon>
        <taxon>Agaricineae</taxon>
        <taxon>Hydnangiaceae</taxon>
        <taxon>Laccaria</taxon>
    </lineage>
</organism>